<comment type="subcellular location">
    <subcellularLocation>
        <location evidence="2">Membrane</location>
        <topology evidence="2">Multi-pass membrane protein</topology>
    </subcellularLocation>
</comment>
<evidence type="ECO:0000256" key="12">
    <source>
        <dbReference type="ARBA" id="ARBA00023136"/>
    </source>
</evidence>
<evidence type="ECO:0000256" key="5">
    <source>
        <dbReference type="ARBA" id="ARBA00022679"/>
    </source>
</evidence>
<evidence type="ECO:0000313" key="15">
    <source>
        <dbReference type="EMBL" id="AVY92912.1"/>
    </source>
</evidence>
<name>A0A2U3THL5_9NEIS</name>
<dbReference type="InterPro" id="IPR005467">
    <property type="entry name" value="His_kinase_dom"/>
</dbReference>
<dbReference type="CDD" id="cd00082">
    <property type="entry name" value="HisKA"/>
    <property type="match status" value="1"/>
</dbReference>
<dbReference type="PRINTS" id="PR00344">
    <property type="entry name" value="BCTRLSENSOR"/>
</dbReference>
<dbReference type="GO" id="GO:0005524">
    <property type="term" value="F:ATP binding"/>
    <property type="evidence" value="ECO:0007669"/>
    <property type="project" value="UniProtKB-KW"/>
</dbReference>
<evidence type="ECO:0000256" key="9">
    <source>
        <dbReference type="ARBA" id="ARBA00022840"/>
    </source>
</evidence>
<evidence type="ECO:0000256" key="10">
    <source>
        <dbReference type="ARBA" id="ARBA00022989"/>
    </source>
</evidence>
<keyword evidence="11" id="KW-0902">Two-component regulatory system</keyword>
<dbReference type="SMART" id="SM00387">
    <property type="entry name" value="HATPase_c"/>
    <property type="match status" value="1"/>
</dbReference>
<evidence type="ECO:0000256" key="3">
    <source>
        <dbReference type="ARBA" id="ARBA00012438"/>
    </source>
</evidence>
<dbReference type="SUPFAM" id="SSF47384">
    <property type="entry name" value="Homodimeric domain of signal transducing histidine kinase"/>
    <property type="match status" value="1"/>
</dbReference>
<dbReference type="InterPro" id="IPR003661">
    <property type="entry name" value="HisK_dim/P_dom"/>
</dbReference>
<feature type="transmembrane region" description="Helical" evidence="13">
    <location>
        <begin position="12"/>
        <end position="37"/>
    </location>
</feature>
<evidence type="ECO:0000259" key="14">
    <source>
        <dbReference type="PROSITE" id="PS50109"/>
    </source>
</evidence>
<dbReference type="SMART" id="SM00388">
    <property type="entry name" value="HisKA"/>
    <property type="match status" value="1"/>
</dbReference>
<keyword evidence="12 13" id="KW-0472">Membrane</keyword>
<dbReference type="InterPro" id="IPR036097">
    <property type="entry name" value="HisK_dim/P_sf"/>
</dbReference>
<comment type="catalytic activity">
    <reaction evidence="1">
        <text>ATP + protein L-histidine = ADP + protein N-phospho-L-histidine.</text>
        <dbReference type="EC" id="2.7.13.3"/>
    </reaction>
</comment>
<evidence type="ECO:0000256" key="11">
    <source>
        <dbReference type="ARBA" id="ARBA00023012"/>
    </source>
</evidence>
<evidence type="ECO:0000313" key="16">
    <source>
        <dbReference type="Proteomes" id="UP000244173"/>
    </source>
</evidence>
<dbReference type="InterPro" id="IPR003594">
    <property type="entry name" value="HATPase_dom"/>
</dbReference>
<evidence type="ECO:0000256" key="6">
    <source>
        <dbReference type="ARBA" id="ARBA00022692"/>
    </source>
</evidence>
<reference evidence="15 16" key="1">
    <citation type="submission" date="2018-04" db="EMBL/GenBank/DDBJ databases">
        <title>Denitrifier Microvirgula.</title>
        <authorList>
            <person name="Anderson E."/>
            <person name="Jang J."/>
            <person name="Ishii S."/>
        </authorList>
    </citation>
    <scope>NUCLEOTIDE SEQUENCE [LARGE SCALE GENOMIC DNA]</scope>
    <source>
        <strain evidence="15 16">BE2.4</strain>
    </source>
</reference>
<evidence type="ECO:0000256" key="7">
    <source>
        <dbReference type="ARBA" id="ARBA00022741"/>
    </source>
</evidence>
<evidence type="ECO:0000256" key="1">
    <source>
        <dbReference type="ARBA" id="ARBA00000085"/>
    </source>
</evidence>
<evidence type="ECO:0000256" key="4">
    <source>
        <dbReference type="ARBA" id="ARBA00022553"/>
    </source>
</evidence>
<dbReference type="KEGG" id="maer:DAI18_01795"/>
<keyword evidence="4" id="KW-0597">Phosphoprotein</keyword>
<dbReference type="InterPro" id="IPR050428">
    <property type="entry name" value="TCS_sensor_his_kinase"/>
</dbReference>
<dbReference type="OrthoDB" id="8583694at2"/>
<dbReference type="InterPro" id="IPR004358">
    <property type="entry name" value="Sig_transdc_His_kin-like_C"/>
</dbReference>
<evidence type="ECO:0000256" key="2">
    <source>
        <dbReference type="ARBA" id="ARBA00004141"/>
    </source>
</evidence>
<dbReference type="Proteomes" id="UP000244173">
    <property type="component" value="Chromosome"/>
</dbReference>
<dbReference type="PROSITE" id="PS50109">
    <property type="entry name" value="HIS_KIN"/>
    <property type="match status" value="1"/>
</dbReference>
<dbReference type="InterPro" id="IPR036890">
    <property type="entry name" value="HATPase_C_sf"/>
</dbReference>
<dbReference type="PANTHER" id="PTHR45436:SF14">
    <property type="entry name" value="SENSOR PROTEIN QSEC"/>
    <property type="match status" value="1"/>
</dbReference>
<keyword evidence="16" id="KW-1185">Reference proteome</keyword>
<proteinExistence type="predicted"/>
<evidence type="ECO:0000256" key="8">
    <source>
        <dbReference type="ARBA" id="ARBA00022777"/>
    </source>
</evidence>
<dbReference type="Pfam" id="PF02518">
    <property type="entry name" value="HATPase_c"/>
    <property type="match status" value="1"/>
</dbReference>
<keyword evidence="8 15" id="KW-0418">Kinase</keyword>
<dbReference type="AlphaFoldDB" id="A0A2U3THL5"/>
<dbReference type="RefSeq" id="WP_051528699.1">
    <property type="nucleotide sequence ID" value="NZ_CP028519.1"/>
</dbReference>
<protein>
    <recommendedName>
        <fullName evidence="3">histidine kinase</fullName>
        <ecNumber evidence="3">2.7.13.3</ecNumber>
    </recommendedName>
</protein>
<dbReference type="GO" id="GO:0005886">
    <property type="term" value="C:plasma membrane"/>
    <property type="evidence" value="ECO:0007669"/>
    <property type="project" value="TreeGrafter"/>
</dbReference>
<evidence type="ECO:0000256" key="13">
    <source>
        <dbReference type="SAM" id="Phobius"/>
    </source>
</evidence>
<keyword evidence="10 13" id="KW-1133">Transmembrane helix</keyword>
<dbReference type="GO" id="GO:0000155">
    <property type="term" value="F:phosphorelay sensor kinase activity"/>
    <property type="evidence" value="ECO:0007669"/>
    <property type="project" value="InterPro"/>
</dbReference>
<dbReference type="PANTHER" id="PTHR45436">
    <property type="entry name" value="SENSOR HISTIDINE KINASE YKOH"/>
    <property type="match status" value="1"/>
</dbReference>
<keyword evidence="6 13" id="KW-0812">Transmembrane</keyword>
<dbReference type="EC" id="2.7.13.3" evidence="3"/>
<feature type="domain" description="Histidine kinase" evidence="14">
    <location>
        <begin position="235"/>
        <end position="435"/>
    </location>
</feature>
<dbReference type="Gene3D" id="3.30.565.10">
    <property type="entry name" value="Histidine kinase-like ATPase, C-terminal domain"/>
    <property type="match status" value="1"/>
</dbReference>
<dbReference type="STRING" id="1122240.GCA_000620105_01020"/>
<organism evidence="15 16">
    <name type="scientific">Microvirgula aerodenitrificans</name>
    <dbReference type="NCBI Taxonomy" id="57480"/>
    <lineage>
        <taxon>Bacteria</taxon>
        <taxon>Pseudomonadati</taxon>
        <taxon>Pseudomonadota</taxon>
        <taxon>Betaproteobacteria</taxon>
        <taxon>Neisseriales</taxon>
        <taxon>Aquaspirillaceae</taxon>
        <taxon>Microvirgula</taxon>
    </lineage>
</organism>
<accession>A0A2U3THL5</accession>
<sequence length="437" mass="48042">MIRWLTGWRHSLLLRVCLRLAVGIVVAGAVVMVTVTVQVRHEVRDLLKGELRRATQLYDIQHADAIELHLDRDSHKREHKKIKRPDSGYAVYGADGGLLDSQGPSLPLPPLLGSHTIRLDDHDWMLYGERVGTRLVVVGVPHAVETELALEVADDILIPLLLAFGLLIPWTLWGVWRGLQPLNAFAREVQSRPADDLSPFATAVPREALPLREALNRHQHALAARIERERRFVADAAHELRTPLAGIQASLDLAASTSRDEARVRALANARSATANAGRLVAQLLELARLDHDTHPSLEIIDLAACVDEYERHGGERVERRVGTPLPVWGRCDWLALAVRNLVDNARRYGRPDGKVWIDIDGTRLTVSDDGPGVDPAVMVRLGERFFRPPGQSMPGAGIGLSIVSRIVELCGGRVSFARSADGGLAVTLHLREAGGK</sequence>
<keyword evidence="7" id="KW-0547">Nucleotide-binding</keyword>
<dbReference type="SUPFAM" id="SSF55874">
    <property type="entry name" value="ATPase domain of HSP90 chaperone/DNA topoisomerase II/histidine kinase"/>
    <property type="match status" value="1"/>
</dbReference>
<dbReference type="EMBL" id="CP028519">
    <property type="protein sequence ID" value="AVY92912.1"/>
    <property type="molecule type" value="Genomic_DNA"/>
</dbReference>
<gene>
    <name evidence="15" type="ORF">DAI18_01795</name>
</gene>
<dbReference type="Pfam" id="PF00512">
    <property type="entry name" value="HisKA"/>
    <property type="match status" value="1"/>
</dbReference>
<dbReference type="Gene3D" id="1.10.287.130">
    <property type="match status" value="1"/>
</dbReference>
<keyword evidence="5" id="KW-0808">Transferase</keyword>
<keyword evidence="9" id="KW-0067">ATP-binding</keyword>